<keyword evidence="6" id="KW-0249">Electron transport</keyword>
<dbReference type="InterPro" id="IPR000923">
    <property type="entry name" value="BlueCu_1"/>
</dbReference>
<dbReference type="PRINTS" id="PR00156">
    <property type="entry name" value="COPPERBLUE"/>
</dbReference>
<dbReference type="InterPro" id="IPR012745">
    <property type="entry name" value="Pseudoazurin"/>
</dbReference>
<keyword evidence="9" id="KW-0732">Signal</keyword>
<evidence type="ECO:0000256" key="8">
    <source>
        <dbReference type="NCBIfam" id="TIGR02375"/>
    </source>
</evidence>
<comment type="subcellular location">
    <subcellularLocation>
        <location evidence="2">Periplasm</location>
    </subcellularLocation>
</comment>
<sequence>MRLLILPLLLLAVPARAEVHEVRMLNRNDTGGMVYEPEFLRLRPGDSIRFVATHVTHNAASIPAMLPPGATSFKGRINEEIVVPFAVPGTYGIQCIPHFAMGMVMLVQVGDARADAAALPDNLPPPARRRFERILQRAE</sequence>
<dbReference type="Pfam" id="PF00127">
    <property type="entry name" value="Copper-bind"/>
    <property type="match status" value="1"/>
</dbReference>
<dbReference type="NCBIfam" id="TIGR02375">
    <property type="entry name" value="pseudoazurin"/>
    <property type="match status" value="1"/>
</dbReference>
<accession>A0ABS3KUR3</accession>
<dbReference type="InterPro" id="IPR001235">
    <property type="entry name" value="Copper_blue_Plastocyanin"/>
</dbReference>
<dbReference type="InterPro" id="IPR002386">
    <property type="entry name" value="Amicyanin/Pseudoazurin"/>
</dbReference>
<feature type="domain" description="Blue (type 1) copper" evidence="10">
    <location>
        <begin position="24"/>
        <end position="109"/>
    </location>
</feature>
<name>A0ABS3KUR3_9PROT</name>
<evidence type="ECO:0000256" key="9">
    <source>
        <dbReference type="SAM" id="SignalP"/>
    </source>
</evidence>
<dbReference type="CDD" id="cd04218">
    <property type="entry name" value="Pseudoazurin"/>
    <property type="match status" value="1"/>
</dbReference>
<dbReference type="InterPro" id="IPR008972">
    <property type="entry name" value="Cupredoxin"/>
</dbReference>
<feature type="chain" id="PRO_5045952991" description="Pseudoazurin" evidence="9">
    <location>
        <begin position="18"/>
        <end position="139"/>
    </location>
</feature>
<evidence type="ECO:0000259" key="10">
    <source>
        <dbReference type="Pfam" id="PF00127"/>
    </source>
</evidence>
<dbReference type="Gene3D" id="2.60.40.420">
    <property type="entry name" value="Cupredoxins - blue copper proteins"/>
    <property type="match status" value="1"/>
</dbReference>
<dbReference type="EMBL" id="JACTNG010000013">
    <property type="protein sequence ID" value="MBO1081218.1"/>
    <property type="molecule type" value="Genomic_DNA"/>
</dbReference>
<evidence type="ECO:0000256" key="4">
    <source>
        <dbReference type="ARBA" id="ARBA00022723"/>
    </source>
</evidence>
<keyword evidence="12" id="KW-1185">Reference proteome</keyword>
<keyword evidence="7" id="KW-0186">Copper</keyword>
<dbReference type="PRINTS" id="PR00155">
    <property type="entry name" value="AMICYANIN"/>
</dbReference>
<dbReference type="SUPFAM" id="SSF49503">
    <property type="entry name" value="Cupredoxins"/>
    <property type="match status" value="1"/>
</dbReference>
<evidence type="ECO:0000313" key="12">
    <source>
        <dbReference type="Proteomes" id="UP001518989"/>
    </source>
</evidence>
<evidence type="ECO:0000256" key="2">
    <source>
        <dbReference type="ARBA" id="ARBA00004418"/>
    </source>
</evidence>
<evidence type="ECO:0000256" key="6">
    <source>
        <dbReference type="ARBA" id="ARBA00022982"/>
    </source>
</evidence>
<dbReference type="Proteomes" id="UP001518989">
    <property type="component" value="Unassembled WGS sequence"/>
</dbReference>
<comment type="caution">
    <text evidence="11">The sequence shown here is derived from an EMBL/GenBank/DDBJ whole genome shotgun (WGS) entry which is preliminary data.</text>
</comment>
<evidence type="ECO:0000256" key="5">
    <source>
        <dbReference type="ARBA" id="ARBA00022764"/>
    </source>
</evidence>
<feature type="signal peptide" evidence="9">
    <location>
        <begin position="1"/>
        <end position="17"/>
    </location>
</feature>
<evidence type="ECO:0000256" key="3">
    <source>
        <dbReference type="ARBA" id="ARBA00022448"/>
    </source>
</evidence>
<proteinExistence type="predicted"/>
<evidence type="ECO:0000313" key="11">
    <source>
        <dbReference type="EMBL" id="MBO1081218.1"/>
    </source>
</evidence>
<evidence type="ECO:0000256" key="1">
    <source>
        <dbReference type="ARBA" id="ARBA00001935"/>
    </source>
</evidence>
<keyword evidence="5" id="KW-0574">Periplasm</keyword>
<organism evidence="11 12">
    <name type="scientific">Roseomonas haemaphysalidis</name>
    <dbReference type="NCBI Taxonomy" id="2768162"/>
    <lineage>
        <taxon>Bacteria</taxon>
        <taxon>Pseudomonadati</taxon>
        <taxon>Pseudomonadota</taxon>
        <taxon>Alphaproteobacteria</taxon>
        <taxon>Acetobacterales</taxon>
        <taxon>Roseomonadaceae</taxon>
        <taxon>Roseomonas</taxon>
    </lineage>
</organism>
<evidence type="ECO:0000256" key="7">
    <source>
        <dbReference type="ARBA" id="ARBA00023008"/>
    </source>
</evidence>
<protein>
    <recommendedName>
        <fullName evidence="8">Pseudoazurin</fullName>
    </recommendedName>
</protein>
<gene>
    <name evidence="11" type="ORF">IAI61_19485</name>
</gene>
<reference evidence="11 12" key="1">
    <citation type="submission" date="2020-09" db="EMBL/GenBank/DDBJ databases">
        <title>Roseomonas.</title>
        <authorList>
            <person name="Zhu W."/>
        </authorList>
    </citation>
    <scope>NUCLEOTIDE SEQUENCE [LARGE SCALE GENOMIC DNA]</scope>
    <source>
        <strain evidence="11 12">573</strain>
    </source>
</reference>
<comment type="cofactor">
    <cofactor evidence="1">
        <name>Cu cation</name>
        <dbReference type="ChEBI" id="CHEBI:23378"/>
    </cofactor>
</comment>
<dbReference type="RefSeq" id="WP_207419391.1">
    <property type="nucleotide sequence ID" value="NZ_CP061177.1"/>
</dbReference>
<keyword evidence="3" id="KW-0813">Transport</keyword>
<keyword evidence="4" id="KW-0479">Metal-binding</keyword>